<evidence type="ECO:0000313" key="1">
    <source>
        <dbReference type="EMBL" id="KMM70338.1"/>
    </source>
</evidence>
<sequence>MFNGKFKEGQEQSAVLEEIEGVVSNRSFRLFLQWLYLGRVILGKESPTDWISVMIEFARLVDMLSINNVESQIIEHICATILDNVPDIYSRDRLFSDEIREELEFAADVLQELKVSLKSVKTESYVRIHFKEPLSGKQVLFNPH</sequence>
<reference evidence="1 2" key="1">
    <citation type="submission" date="2007-06" db="EMBL/GenBank/DDBJ databases">
        <title>The Genome Sequence of Coccidioides posadasii RMSCC_3488.</title>
        <authorList>
            <consortium name="Coccidioides Genome Resources Consortium"/>
            <consortium name="The Broad Institute Genome Sequencing Platform"/>
            <person name="Henn M.R."/>
            <person name="Sykes S."/>
            <person name="Young S."/>
            <person name="Jaffe D."/>
            <person name="Berlin A."/>
            <person name="Alvarez P."/>
            <person name="Butler J."/>
            <person name="Gnerre S."/>
            <person name="Grabherr M."/>
            <person name="Mauceli E."/>
            <person name="Brockman W."/>
            <person name="Kodira C."/>
            <person name="Alvarado L."/>
            <person name="Zeng Q."/>
            <person name="Crawford M."/>
            <person name="Antoine C."/>
            <person name="Devon K."/>
            <person name="Galgiani J."/>
            <person name="Orsborn K."/>
            <person name="Lewis M.L."/>
            <person name="Nusbaum C."/>
            <person name="Galagan J."/>
            <person name="Birren B."/>
        </authorList>
    </citation>
    <scope>NUCLEOTIDE SEQUENCE [LARGE SCALE GENOMIC DNA]</scope>
    <source>
        <strain evidence="1 2">RMSCC 3488</strain>
    </source>
</reference>
<dbReference type="Proteomes" id="UP000054567">
    <property type="component" value="Unassembled WGS sequence"/>
</dbReference>
<proteinExistence type="predicted"/>
<accession>A0A0J6FJ54</accession>
<evidence type="ECO:0000313" key="2">
    <source>
        <dbReference type="Proteomes" id="UP000054567"/>
    </source>
</evidence>
<reference evidence="2" key="2">
    <citation type="journal article" date="2009" name="Genome Res.">
        <title>Comparative genomic analyses of the human fungal pathogens Coccidioides and their relatives.</title>
        <authorList>
            <person name="Sharpton T.J."/>
            <person name="Stajich J.E."/>
            <person name="Rounsley S.D."/>
            <person name="Gardner M.J."/>
            <person name="Wortman J.R."/>
            <person name="Jordar V.S."/>
            <person name="Maiti R."/>
            <person name="Kodira C.D."/>
            <person name="Neafsey D.E."/>
            <person name="Zeng Q."/>
            <person name="Hung C.-Y."/>
            <person name="McMahan C."/>
            <person name="Muszewska A."/>
            <person name="Grynberg M."/>
            <person name="Mandel M.A."/>
            <person name="Kellner E.M."/>
            <person name="Barker B.M."/>
            <person name="Galgiani J.N."/>
            <person name="Orbach M.J."/>
            <person name="Kirkland T.N."/>
            <person name="Cole G.T."/>
            <person name="Henn M.R."/>
            <person name="Birren B.W."/>
            <person name="Taylor J.W."/>
        </authorList>
    </citation>
    <scope>NUCLEOTIDE SEQUENCE [LARGE SCALE GENOMIC DNA]</scope>
    <source>
        <strain evidence="2">RMSCC 3488</strain>
    </source>
</reference>
<evidence type="ECO:0008006" key="3">
    <source>
        <dbReference type="Google" id="ProtNLM"/>
    </source>
</evidence>
<gene>
    <name evidence="1" type="ORF">CPAG_06650</name>
</gene>
<dbReference type="VEuPathDB" id="FungiDB:CPAG_06650"/>
<reference evidence="2" key="3">
    <citation type="journal article" date="2010" name="Genome Res.">
        <title>Population genomic sequencing of Coccidioides fungi reveals recent hybridization and transposon control.</title>
        <authorList>
            <person name="Neafsey D.E."/>
            <person name="Barker B.M."/>
            <person name="Sharpton T.J."/>
            <person name="Stajich J.E."/>
            <person name="Park D.J."/>
            <person name="Whiston E."/>
            <person name="Hung C.-Y."/>
            <person name="McMahan C."/>
            <person name="White J."/>
            <person name="Sykes S."/>
            <person name="Heiman D."/>
            <person name="Young S."/>
            <person name="Zeng Q."/>
            <person name="Abouelleil A."/>
            <person name="Aftuck L."/>
            <person name="Bessette D."/>
            <person name="Brown A."/>
            <person name="FitzGerald M."/>
            <person name="Lui A."/>
            <person name="Macdonald J.P."/>
            <person name="Priest M."/>
            <person name="Orbach M.J."/>
            <person name="Galgiani J.N."/>
            <person name="Kirkland T.N."/>
            <person name="Cole G.T."/>
            <person name="Birren B.W."/>
            <person name="Henn M.R."/>
            <person name="Taylor J.W."/>
            <person name="Rounsley S.D."/>
        </authorList>
    </citation>
    <scope>NUCLEOTIDE SEQUENCE [LARGE SCALE GENOMIC DNA]</scope>
    <source>
        <strain evidence="2">RMSCC 3488</strain>
    </source>
</reference>
<dbReference type="Gene3D" id="3.30.710.10">
    <property type="entry name" value="Potassium Channel Kv1.1, Chain A"/>
    <property type="match status" value="1"/>
</dbReference>
<dbReference type="EMBL" id="DS268112">
    <property type="protein sequence ID" value="KMM70338.1"/>
    <property type="molecule type" value="Genomic_DNA"/>
</dbReference>
<dbReference type="AlphaFoldDB" id="A0A0J6FJ54"/>
<organism evidence="1 2">
    <name type="scientific">Coccidioides posadasii RMSCC 3488</name>
    <dbReference type="NCBI Taxonomy" id="454284"/>
    <lineage>
        <taxon>Eukaryota</taxon>
        <taxon>Fungi</taxon>
        <taxon>Dikarya</taxon>
        <taxon>Ascomycota</taxon>
        <taxon>Pezizomycotina</taxon>
        <taxon>Eurotiomycetes</taxon>
        <taxon>Eurotiomycetidae</taxon>
        <taxon>Onygenales</taxon>
        <taxon>Onygenaceae</taxon>
        <taxon>Coccidioides</taxon>
    </lineage>
</organism>
<dbReference type="InterPro" id="IPR011333">
    <property type="entry name" value="SKP1/BTB/POZ_sf"/>
</dbReference>
<name>A0A0J6FJ54_COCPO</name>
<protein>
    <recommendedName>
        <fullName evidence="3">BTB domain-containing protein</fullName>
    </recommendedName>
</protein>